<gene>
    <name evidence="4" type="ORF">MNOR_LOCUS26219</name>
</gene>
<accession>A0AAV2RNI9</accession>
<evidence type="ECO:0000313" key="5">
    <source>
        <dbReference type="Proteomes" id="UP001497623"/>
    </source>
</evidence>
<dbReference type="AlphaFoldDB" id="A0AAV2RNI9"/>
<dbReference type="SUPFAM" id="SSF50978">
    <property type="entry name" value="WD40 repeat-like"/>
    <property type="match status" value="1"/>
</dbReference>
<dbReference type="PROSITE" id="PS50082">
    <property type="entry name" value="WD_REPEATS_2"/>
    <property type="match status" value="3"/>
</dbReference>
<dbReference type="EMBL" id="CAXKWB010025869">
    <property type="protein sequence ID" value="CAL4128915.1"/>
    <property type="molecule type" value="Genomic_DNA"/>
</dbReference>
<dbReference type="InterPro" id="IPR015943">
    <property type="entry name" value="WD40/YVTN_repeat-like_dom_sf"/>
</dbReference>
<reference evidence="4 5" key="1">
    <citation type="submission" date="2024-05" db="EMBL/GenBank/DDBJ databases">
        <authorList>
            <person name="Wallberg A."/>
        </authorList>
    </citation>
    <scope>NUCLEOTIDE SEQUENCE [LARGE SCALE GENOMIC DNA]</scope>
</reference>
<keyword evidence="5" id="KW-1185">Reference proteome</keyword>
<evidence type="ECO:0000313" key="4">
    <source>
        <dbReference type="EMBL" id="CAL4128915.1"/>
    </source>
</evidence>
<dbReference type="PANTHER" id="PTHR18763">
    <property type="entry name" value="WD-REPEAT PROTEIN 18"/>
    <property type="match status" value="1"/>
</dbReference>
<protein>
    <recommendedName>
        <fullName evidence="6">WD repeat-containing protein 18</fullName>
    </recommendedName>
</protein>
<name>A0AAV2RNI9_MEGNR</name>
<evidence type="ECO:0000256" key="2">
    <source>
        <dbReference type="ARBA" id="ARBA00022737"/>
    </source>
</evidence>
<dbReference type="PANTHER" id="PTHR18763:SF0">
    <property type="entry name" value="WD REPEAT-CONTAINING PROTEIN 18"/>
    <property type="match status" value="1"/>
</dbReference>
<proteinExistence type="predicted"/>
<dbReference type="Proteomes" id="UP001497623">
    <property type="component" value="Unassembled WGS sequence"/>
</dbReference>
<dbReference type="PROSITE" id="PS50294">
    <property type="entry name" value="WD_REPEATS_REGION"/>
    <property type="match status" value="2"/>
</dbReference>
<dbReference type="SMART" id="SM00320">
    <property type="entry name" value="WD40"/>
    <property type="match status" value="4"/>
</dbReference>
<sequence length="427" mass="46681">MEPLIDAVIVSTLNAGTDVLQVYDCSTGTNLHSYRGTSLTPGTLSFVGPCEYMMSGQKDKPLLQAWVINQHDPMHIRLSVPGPVSAMDVSKANPKYCILGIGEKIYIYKLLSGRLIGVTSRHYQSVTCLKFTDCGNYFISGGEDGFVYMWSMANINDSLHKQETEQIHPKAVLGQHADKVTTISLTASGQHSLVMSASLDQTVRIYDLRSAKLLYTLVTPSQVTALTCNLLGSQVFLGSSDGRVRIINLLPHPTPGDVQVTHGGSLCHTKGVRFLTVTSSGSTLLTAGEDGEVKVWSITTASLHQPELALQRTLHSGRGAVTNLAVVATDRQVFTAEKICFMDTITPFSQDTNMPENAPVVVRIRGLDNNKNDCITTNVNSTTVLRLGESKNASSTDFQYNSTIRELKTSNSQLYRMAIRQVQEKYK</sequence>
<feature type="repeat" description="WD" evidence="3">
    <location>
        <begin position="119"/>
        <end position="152"/>
    </location>
</feature>
<feature type="repeat" description="WD" evidence="3">
    <location>
        <begin position="268"/>
        <end position="306"/>
    </location>
</feature>
<evidence type="ECO:0000256" key="1">
    <source>
        <dbReference type="ARBA" id="ARBA00022574"/>
    </source>
</evidence>
<dbReference type="GO" id="GO:0006364">
    <property type="term" value="P:rRNA processing"/>
    <property type="evidence" value="ECO:0007669"/>
    <property type="project" value="TreeGrafter"/>
</dbReference>
<dbReference type="GO" id="GO:0120330">
    <property type="term" value="C:rixosome complex"/>
    <property type="evidence" value="ECO:0007669"/>
    <property type="project" value="TreeGrafter"/>
</dbReference>
<comment type="caution">
    <text evidence="4">The sequence shown here is derived from an EMBL/GenBank/DDBJ whole genome shotgun (WGS) entry which is preliminary data.</text>
</comment>
<dbReference type="GO" id="GO:0005656">
    <property type="term" value="C:nuclear pre-replicative complex"/>
    <property type="evidence" value="ECO:0007669"/>
    <property type="project" value="TreeGrafter"/>
</dbReference>
<organism evidence="4 5">
    <name type="scientific">Meganyctiphanes norvegica</name>
    <name type="common">Northern krill</name>
    <name type="synonym">Thysanopoda norvegica</name>
    <dbReference type="NCBI Taxonomy" id="48144"/>
    <lineage>
        <taxon>Eukaryota</taxon>
        <taxon>Metazoa</taxon>
        <taxon>Ecdysozoa</taxon>
        <taxon>Arthropoda</taxon>
        <taxon>Crustacea</taxon>
        <taxon>Multicrustacea</taxon>
        <taxon>Malacostraca</taxon>
        <taxon>Eumalacostraca</taxon>
        <taxon>Eucarida</taxon>
        <taxon>Euphausiacea</taxon>
        <taxon>Euphausiidae</taxon>
        <taxon>Meganyctiphanes</taxon>
    </lineage>
</organism>
<dbReference type="InterPro" id="IPR036322">
    <property type="entry name" value="WD40_repeat_dom_sf"/>
</dbReference>
<keyword evidence="1 3" id="KW-0853">WD repeat</keyword>
<dbReference type="GO" id="GO:0006261">
    <property type="term" value="P:DNA-templated DNA replication"/>
    <property type="evidence" value="ECO:0007669"/>
    <property type="project" value="TreeGrafter"/>
</dbReference>
<feature type="repeat" description="WD" evidence="3">
    <location>
        <begin position="173"/>
        <end position="216"/>
    </location>
</feature>
<evidence type="ECO:0000256" key="3">
    <source>
        <dbReference type="PROSITE-ProRule" id="PRU00221"/>
    </source>
</evidence>
<dbReference type="Pfam" id="PF00400">
    <property type="entry name" value="WD40"/>
    <property type="match status" value="3"/>
</dbReference>
<dbReference type="InterPro" id="IPR045227">
    <property type="entry name" value="WDR18/Ipi3/RID3"/>
</dbReference>
<evidence type="ECO:0008006" key="6">
    <source>
        <dbReference type="Google" id="ProtNLM"/>
    </source>
</evidence>
<dbReference type="InterPro" id="IPR001680">
    <property type="entry name" value="WD40_rpt"/>
</dbReference>
<keyword evidence="2" id="KW-0677">Repeat</keyword>
<dbReference type="Gene3D" id="2.130.10.10">
    <property type="entry name" value="YVTN repeat-like/Quinoprotein amine dehydrogenase"/>
    <property type="match status" value="2"/>
</dbReference>